<dbReference type="AlphaFoldDB" id="A0A1W1HAQ3"/>
<dbReference type="SUPFAM" id="SSF52821">
    <property type="entry name" value="Rhodanese/Cell cycle control phosphatase"/>
    <property type="match status" value="1"/>
</dbReference>
<feature type="domain" description="Rhodanese" evidence="1">
    <location>
        <begin position="17"/>
        <end position="104"/>
    </location>
</feature>
<dbReference type="Proteomes" id="UP000191931">
    <property type="component" value="Unassembled WGS sequence"/>
</dbReference>
<dbReference type="InterPro" id="IPR050229">
    <property type="entry name" value="GlpE_sulfurtransferase"/>
</dbReference>
<dbReference type="STRING" id="1246637.MTBBW1_1880008"/>
<evidence type="ECO:0000259" key="1">
    <source>
        <dbReference type="PROSITE" id="PS50206"/>
    </source>
</evidence>
<name>A0A1W1HAQ3_9BACT</name>
<sequence length="270" mass="30657">MKTITPEELREYREKMHEKSYILIDVRQKPEYEEGHIPGSVLLPLDEFEDQVESLPEKNLIFYCRSGGRSNAAALTADFFNEAGKDIYNLEGGILAWDGIQIEGLPMLKLFNSDIDDGMDKVLVDAMNLEKGAFHFYSHIIERFPESGLNDVISQVRDGELGHAKLIYSHLKNIKPDVKPFEDIYDALKGDILEGGYTLDEMVNSLEKRSDNILIDILETSITMEYRAFDLYRVVADKAEDEKLKDALYGLSQAEKAHMAVLIKSLESSI</sequence>
<dbReference type="GO" id="GO:0016491">
    <property type="term" value="F:oxidoreductase activity"/>
    <property type="evidence" value="ECO:0007669"/>
    <property type="project" value="InterPro"/>
</dbReference>
<evidence type="ECO:0000313" key="2">
    <source>
        <dbReference type="EMBL" id="SLM29571.1"/>
    </source>
</evidence>
<dbReference type="SMART" id="SM00450">
    <property type="entry name" value="RHOD"/>
    <property type="match status" value="1"/>
</dbReference>
<dbReference type="RefSeq" id="WP_080806618.1">
    <property type="nucleotide sequence ID" value="NZ_LT828554.1"/>
</dbReference>
<dbReference type="PROSITE" id="PS50206">
    <property type="entry name" value="RHODANESE_3"/>
    <property type="match status" value="1"/>
</dbReference>
<dbReference type="CDD" id="cd01045">
    <property type="entry name" value="Ferritin_like_AB"/>
    <property type="match status" value="1"/>
</dbReference>
<dbReference type="PANTHER" id="PTHR43031:SF1">
    <property type="entry name" value="PYRIDINE NUCLEOTIDE-DISULPHIDE OXIDOREDUCTASE"/>
    <property type="match status" value="1"/>
</dbReference>
<keyword evidence="3" id="KW-1185">Reference proteome</keyword>
<dbReference type="InterPro" id="IPR009078">
    <property type="entry name" value="Ferritin-like_SF"/>
</dbReference>
<dbReference type="InterPro" id="IPR036873">
    <property type="entry name" value="Rhodanese-like_dom_sf"/>
</dbReference>
<dbReference type="InterPro" id="IPR012347">
    <property type="entry name" value="Ferritin-like"/>
</dbReference>
<dbReference type="GO" id="GO:0046872">
    <property type="term" value="F:metal ion binding"/>
    <property type="evidence" value="ECO:0007669"/>
    <property type="project" value="InterPro"/>
</dbReference>
<accession>A0A1W1HAQ3</accession>
<dbReference type="PANTHER" id="PTHR43031">
    <property type="entry name" value="FAD-DEPENDENT OXIDOREDUCTASE"/>
    <property type="match status" value="1"/>
</dbReference>
<organism evidence="2 3">
    <name type="scientific">Desulfamplus magnetovallimortis</name>
    <dbReference type="NCBI Taxonomy" id="1246637"/>
    <lineage>
        <taxon>Bacteria</taxon>
        <taxon>Pseudomonadati</taxon>
        <taxon>Thermodesulfobacteriota</taxon>
        <taxon>Desulfobacteria</taxon>
        <taxon>Desulfobacterales</taxon>
        <taxon>Desulfobacteraceae</taxon>
        <taxon>Desulfamplus</taxon>
    </lineage>
</organism>
<proteinExistence type="predicted"/>
<evidence type="ECO:0000313" key="3">
    <source>
        <dbReference type="Proteomes" id="UP000191931"/>
    </source>
</evidence>
<dbReference type="EMBL" id="FWEV01000099">
    <property type="protein sequence ID" value="SLM29571.1"/>
    <property type="molecule type" value="Genomic_DNA"/>
</dbReference>
<dbReference type="Gene3D" id="1.20.1260.10">
    <property type="match status" value="1"/>
</dbReference>
<dbReference type="InterPro" id="IPR001763">
    <property type="entry name" value="Rhodanese-like_dom"/>
</dbReference>
<dbReference type="CDD" id="cd00158">
    <property type="entry name" value="RHOD"/>
    <property type="match status" value="1"/>
</dbReference>
<protein>
    <submittedName>
        <fullName evidence="2">Putative Rhodanese domain protein</fullName>
    </submittedName>
</protein>
<dbReference type="InterPro" id="IPR003251">
    <property type="entry name" value="Rr_diiron-bd_dom"/>
</dbReference>
<gene>
    <name evidence="2" type="ORF">MTBBW1_1880008</name>
</gene>
<reference evidence="2 3" key="1">
    <citation type="submission" date="2017-03" db="EMBL/GenBank/DDBJ databases">
        <authorList>
            <person name="Afonso C.L."/>
            <person name="Miller P.J."/>
            <person name="Scott M.A."/>
            <person name="Spackman E."/>
            <person name="Goraichik I."/>
            <person name="Dimitrov K.M."/>
            <person name="Suarez D.L."/>
            <person name="Swayne D.E."/>
        </authorList>
    </citation>
    <scope>NUCLEOTIDE SEQUENCE [LARGE SCALE GENOMIC DNA]</scope>
    <source>
        <strain evidence="2">PRJEB14757</strain>
    </source>
</reference>
<dbReference type="Pfam" id="PF02915">
    <property type="entry name" value="Rubrerythrin"/>
    <property type="match status" value="1"/>
</dbReference>
<dbReference type="SUPFAM" id="SSF47240">
    <property type="entry name" value="Ferritin-like"/>
    <property type="match status" value="1"/>
</dbReference>
<dbReference type="OrthoDB" id="285281at2"/>
<dbReference type="Gene3D" id="3.40.250.10">
    <property type="entry name" value="Rhodanese-like domain"/>
    <property type="match status" value="1"/>
</dbReference>
<dbReference type="Pfam" id="PF00581">
    <property type="entry name" value="Rhodanese"/>
    <property type="match status" value="1"/>
</dbReference>